<organism evidence="3 5">
    <name type="scientific">Pycnoporus cinnabarinus</name>
    <name type="common">Cinnabar-red polypore</name>
    <name type="synonym">Trametes cinnabarina</name>
    <dbReference type="NCBI Taxonomy" id="5643"/>
    <lineage>
        <taxon>Eukaryota</taxon>
        <taxon>Fungi</taxon>
        <taxon>Dikarya</taxon>
        <taxon>Basidiomycota</taxon>
        <taxon>Agaricomycotina</taxon>
        <taxon>Agaricomycetes</taxon>
        <taxon>Polyporales</taxon>
        <taxon>Polyporaceae</taxon>
        <taxon>Trametes</taxon>
    </lineage>
</organism>
<dbReference type="Proteomes" id="UP000029665">
    <property type="component" value="Unassembled WGS sequence"/>
</dbReference>
<dbReference type="EMBL" id="CCBP010000071">
    <property type="protein sequence ID" value="CDO70187.1"/>
    <property type="molecule type" value="Genomic_DNA"/>
</dbReference>
<evidence type="ECO:0000313" key="3">
    <source>
        <dbReference type="EMBL" id="CDO75445.1"/>
    </source>
</evidence>
<protein>
    <submittedName>
        <fullName evidence="3">Uncharacterized protein</fullName>
    </submittedName>
</protein>
<dbReference type="OrthoDB" id="2765692at2759"/>
<reference evidence="3 5" key="1">
    <citation type="submission" date="2014-01" db="EMBL/GenBank/DDBJ databases">
        <title>The genome of the white-rot fungus Pycnoporus cinnabarinus: a basidiomycete model with a versatile arsenal for lignocellulosic biomass breakdown.</title>
        <authorList>
            <person name="Levasseur A."/>
            <person name="Lomascolo A."/>
            <person name="Ruiz-Duenas F.J."/>
            <person name="Uzan E."/>
            <person name="Piumi F."/>
            <person name="Kues U."/>
            <person name="Ram A.F.J."/>
            <person name="Murat C."/>
            <person name="Haon M."/>
            <person name="Benoit I."/>
            <person name="Arfi Y."/>
            <person name="Chevret D."/>
            <person name="Drula E."/>
            <person name="Kwon M.J."/>
            <person name="Gouret P."/>
            <person name="Lesage-Meessen L."/>
            <person name="Lombard V."/>
            <person name="Mariette J."/>
            <person name="Noirot C."/>
            <person name="Park J."/>
            <person name="Patyshakuliyeva A."/>
            <person name="Wieneger R.A.B."/>
            <person name="Wosten H.A.B."/>
            <person name="Martin F."/>
            <person name="Coutinho P.M."/>
            <person name="de Vries R."/>
            <person name="Martinez A.T."/>
            <person name="Klopp C."/>
            <person name="Pontarotti P."/>
            <person name="Henrissat B."/>
            <person name="Record E."/>
        </authorList>
    </citation>
    <scope>NUCLEOTIDE SEQUENCE [LARGE SCALE GENOMIC DNA]</scope>
    <source>
        <strain evidence="3 5">BRFM137</strain>
    </source>
</reference>
<evidence type="ECO:0000313" key="1">
    <source>
        <dbReference type="EMBL" id="CDO70171.1"/>
    </source>
</evidence>
<sequence length="101" mass="11066">MDHINQLRELLRTGGELSEPAREFFEMMDNASMDNLTESRGNPLPIDPSILLDAFEIARPLSLEASPAEAAIHQVVLLCLTTASAAANMAWDLEEDGKTNI</sequence>
<evidence type="ECO:0000313" key="2">
    <source>
        <dbReference type="EMBL" id="CDO70187.1"/>
    </source>
</evidence>
<keyword evidence="5" id="KW-1185">Reference proteome</keyword>
<dbReference type="HOGENOM" id="CLU_2293100_0_0_1"/>
<proteinExistence type="predicted"/>
<dbReference type="EMBL" id="CCBP010000070">
    <property type="protein sequence ID" value="CDO70171.1"/>
    <property type="molecule type" value="Genomic_DNA"/>
</dbReference>
<accession>A0A060SM25</accession>
<evidence type="ECO:0000313" key="5">
    <source>
        <dbReference type="Proteomes" id="UP000029665"/>
    </source>
</evidence>
<dbReference type="AlphaFoldDB" id="A0A060SM25"/>
<gene>
    <name evidence="4" type="ORF">BN946_scf184399.g5</name>
    <name evidence="3" type="ORF">BN946_scf184693.g14</name>
    <name evidence="2" type="ORF">BN946_scf184774.g15</name>
    <name evidence="1" type="ORF">BN946_scf185009.g22</name>
</gene>
<name>A0A060SM25_PYCCI</name>
<dbReference type="EMBL" id="CCBP010000385">
    <property type="protein sequence ID" value="CDO76535.1"/>
    <property type="molecule type" value="Genomic_DNA"/>
</dbReference>
<comment type="caution">
    <text evidence="3">The sequence shown here is derived from an EMBL/GenBank/DDBJ whole genome shotgun (WGS) entry which is preliminary data.</text>
</comment>
<evidence type="ECO:0000313" key="4">
    <source>
        <dbReference type="EMBL" id="CDO76535.1"/>
    </source>
</evidence>
<dbReference type="EMBL" id="CCBP010000272">
    <property type="protein sequence ID" value="CDO75445.1"/>
    <property type="molecule type" value="Genomic_DNA"/>
</dbReference>